<dbReference type="GO" id="GO:0005975">
    <property type="term" value="P:carbohydrate metabolic process"/>
    <property type="evidence" value="ECO:0007669"/>
    <property type="project" value="InterPro"/>
</dbReference>
<feature type="chain" id="PRO_5038435707" evidence="1">
    <location>
        <begin position="36"/>
        <end position="862"/>
    </location>
</feature>
<protein>
    <submittedName>
        <fullName evidence="3">Putative cell wall binding repeat 2</fullName>
    </submittedName>
</protein>
<dbReference type="InterPro" id="IPR007253">
    <property type="entry name" value="Cell_wall-bd_2"/>
</dbReference>
<accession>A0A1T5KWJ2</accession>
<dbReference type="Proteomes" id="UP000190857">
    <property type="component" value="Unassembled WGS sequence"/>
</dbReference>
<dbReference type="SUPFAM" id="SSF88713">
    <property type="entry name" value="Glycoside hydrolase/deacetylase"/>
    <property type="match status" value="1"/>
</dbReference>
<dbReference type="CDD" id="cd10967">
    <property type="entry name" value="CE4_GLA_like_6s"/>
    <property type="match status" value="1"/>
</dbReference>
<dbReference type="EMBL" id="FUZP01000003">
    <property type="protein sequence ID" value="SKC68154.1"/>
    <property type="molecule type" value="Genomic_DNA"/>
</dbReference>
<dbReference type="OrthoDB" id="3758789at2"/>
<evidence type="ECO:0000259" key="2">
    <source>
        <dbReference type="PROSITE" id="PS51677"/>
    </source>
</evidence>
<sequence>MRPRFAMPRALRARPLAALLAAALALGVMPLAAQAAQAAPTTGTAASSVRAAITDPQTVVSLTFDDTNADQMAALPILDAAGIKATFYAITGYIGAPGYLTLPQLQSIGASGHEIGGHSVTHPDFTTITAAEATREACNSRATLADWGFANVRSFAYPFAAVDAAAEKAVADCGYNSARGLGDIESRFGCAGCGFSEALPPADPFYTRALDQFDSSWTLTDLQNAVLNAENNGGGWVQLTFHHVCDNTCDSLAISPALLKQFTDWLTPRAATENTVVKTVGDAVGGAVKPVVSQPLPPAPGAGVNGIINPSLEDVATSGIPSCWSTAGFGTNTRTFSTVTPGRTGVVAEKLVVTSHTDGDGQLLSTFDQGACAPTVTAGHTYSLRAWFTSTAPTQINVYLRNTAGLWSYYTSSAYFAAAATWTQAEWTTPALPAGTTGLSFGLNMFQNGEITTDDYALYDTVGAPAVPGTLVAGTPTITGTAKVGETLTANPGTWTPASTTFTYQWLRGATDIAGATSATYTATAADRGAQLSVRVTGSAPDWTPPTATATSAATSAVLAGNVTTNRLAGADRFGTAIAVAQTFAPGVARLYIANGYGFPDALSAAPAAAHFSSPLLLTAPEALPAAVKAEIKRLKPAKIVIAGGVNAVSNSVLAELKALAPTVRLSGDDRFGTSRAIAADAFGTNAPTAYVATGYDFPDALTASAAAAKAQAPVVLVPGTNTTLDPATLAALKTLKTTTVKIAGGPNAVSVGIENGLKAGFGPTAVKRLSGADRYATAEAINLDAFGSSATVYLASGVGFPDALVGAALAGTKGSPVYLTGPGCVVPSVLQAIDRLGTTVVTLLGGPNVLSIDVAALKACG</sequence>
<dbReference type="Gene3D" id="2.60.40.2700">
    <property type="match status" value="1"/>
</dbReference>
<keyword evidence="4" id="KW-1185">Reference proteome</keyword>
<evidence type="ECO:0000313" key="4">
    <source>
        <dbReference type="Proteomes" id="UP000190857"/>
    </source>
</evidence>
<dbReference type="Pfam" id="PF01522">
    <property type="entry name" value="Polysacc_deac_1"/>
    <property type="match status" value="1"/>
</dbReference>
<dbReference type="Gene3D" id="2.60.120.260">
    <property type="entry name" value="Galactose-binding domain-like"/>
    <property type="match status" value="1"/>
</dbReference>
<dbReference type="InterPro" id="IPR011330">
    <property type="entry name" value="Glyco_hydro/deAcase_b/a-brl"/>
</dbReference>
<evidence type="ECO:0000256" key="1">
    <source>
        <dbReference type="SAM" id="SignalP"/>
    </source>
</evidence>
<dbReference type="Gene3D" id="3.20.20.370">
    <property type="entry name" value="Glycoside hydrolase/deacetylase"/>
    <property type="match status" value="1"/>
</dbReference>
<dbReference type="AlphaFoldDB" id="A0A1T5KWJ2"/>
<dbReference type="STRING" id="123320.SAMN06309945_2596"/>
<dbReference type="PROSITE" id="PS51677">
    <property type="entry name" value="NODB"/>
    <property type="match status" value="1"/>
</dbReference>
<dbReference type="GO" id="GO:0016810">
    <property type="term" value="F:hydrolase activity, acting on carbon-nitrogen (but not peptide) bonds"/>
    <property type="evidence" value="ECO:0007669"/>
    <property type="project" value="InterPro"/>
</dbReference>
<dbReference type="InterPro" id="IPR051922">
    <property type="entry name" value="Bact_Sporulation_Assoc"/>
</dbReference>
<proteinExistence type="predicted"/>
<dbReference type="Pfam" id="PF04122">
    <property type="entry name" value="CW_binding_2"/>
    <property type="match status" value="3"/>
</dbReference>
<keyword evidence="1" id="KW-0732">Signal</keyword>
<feature type="domain" description="NodB homology" evidence="2">
    <location>
        <begin position="58"/>
        <end position="255"/>
    </location>
</feature>
<gene>
    <name evidence="3" type="ORF">SAMN06309945_2596</name>
</gene>
<evidence type="ECO:0000313" key="3">
    <source>
        <dbReference type="EMBL" id="SKC68154.1"/>
    </source>
</evidence>
<feature type="signal peptide" evidence="1">
    <location>
        <begin position="1"/>
        <end position="35"/>
    </location>
</feature>
<organism evidence="3 4">
    <name type="scientific">Okibacterium fritillariae</name>
    <dbReference type="NCBI Taxonomy" id="123320"/>
    <lineage>
        <taxon>Bacteria</taxon>
        <taxon>Bacillati</taxon>
        <taxon>Actinomycetota</taxon>
        <taxon>Actinomycetes</taxon>
        <taxon>Micrococcales</taxon>
        <taxon>Microbacteriaceae</taxon>
        <taxon>Okibacterium</taxon>
    </lineage>
</organism>
<dbReference type="InterPro" id="IPR002509">
    <property type="entry name" value="NODB_dom"/>
</dbReference>
<dbReference type="PANTHER" id="PTHR30032">
    <property type="entry name" value="N-ACETYLMURAMOYL-L-ALANINE AMIDASE-RELATED"/>
    <property type="match status" value="1"/>
</dbReference>
<name>A0A1T5KWJ2_9MICO</name>
<dbReference type="RefSeq" id="WP_079728626.1">
    <property type="nucleotide sequence ID" value="NZ_FUZP01000003.1"/>
</dbReference>
<dbReference type="Gene3D" id="3.40.50.12090">
    <property type="match status" value="2"/>
</dbReference>
<reference evidence="3 4" key="1">
    <citation type="submission" date="2017-02" db="EMBL/GenBank/DDBJ databases">
        <authorList>
            <person name="Peterson S.W."/>
        </authorList>
    </citation>
    <scope>NUCLEOTIDE SEQUENCE [LARGE SCALE GENOMIC DNA]</scope>
    <source>
        <strain evidence="3 4">VKM Ac-2059</strain>
    </source>
</reference>
<dbReference type="PANTHER" id="PTHR30032:SF8">
    <property type="entry name" value="GERMINATION-SPECIFIC N-ACETYLMURAMOYL-L-ALANINE AMIDASE"/>
    <property type="match status" value="1"/>
</dbReference>